<evidence type="ECO:0000313" key="2">
    <source>
        <dbReference type="EMBL" id="GAB69731.1"/>
    </source>
</evidence>
<dbReference type="RefSeq" id="XP_004227949.1">
    <property type="nucleotide sequence ID" value="XM_004227901.1"/>
</dbReference>
<keyword evidence="3" id="KW-1185">Reference proteome</keyword>
<evidence type="ECO:0000313" key="3">
    <source>
        <dbReference type="Proteomes" id="UP000006319"/>
    </source>
</evidence>
<reference evidence="2 3" key="1">
    <citation type="journal article" date="2012" name="Nat. Genet.">
        <title>Plasmodium cynomolgi genome sequences provide insight into Plasmodium vivax and the monkey malaria clade.</title>
        <authorList>
            <person name="Tachibana S."/>
            <person name="Sullivan S.A."/>
            <person name="Kawai S."/>
            <person name="Nakamura S."/>
            <person name="Kim H.R."/>
            <person name="Goto N."/>
            <person name="Arisue N."/>
            <person name="Palacpac N.M.Q."/>
            <person name="Honma H."/>
            <person name="Yagi M."/>
            <person name="Tougan T."/>
            <person name="Katakai Y."/>
            <person name="Kaneko O."/>
            <person name="Mita T."/>
            <person name="Kita K."/>
            <person name="Yasutomi Y."/>
            <person name="Sutton P.L."/>
            <person name="Shakhbatyan R."/>
            <person name="Horii T."/>
            <person name="Yasunaga T."/>
            <person name="Barnwell J.W."/>
            <person name="Escalante A.A."/>
            <person name="Carlton J.M."/>
            <person name="Tanabe K."/>
        </authorList>
    </citation>
    <scope>NUCLEOTIDE SEQUENCE [LARGE SCALE GENOMIC DNA]</scope>
    <source>
        <strain evidence="2 3">B</strain>
    </source>
</reference>
<dbReference type="AlphaFoldDB" id="K6UF99"/>
<dbReference type="OrthoDB" id="381216at2759"/>
<dbReference type="EMBL" id="DF157691">
    <property type="protein sequence ID" value="GAB69731.1"/>
    <property type="molecule type" value="Genomic_DNA"/>
</dbReference>
<keyword evidence="1" id="KW-0472">Membrane</keyword>
<dbReference type="Proteomes" id="UP000006319">
    <property type="component" value="Unassembled WGS sequence"/>
</dbReference>
<organism evidence="2 3">
    <name type="scientific">Plasmodium cynomolgi (strain B)</name>
    <dbReference type="NCBI Taxonomy" id="1120755"/>
    <lineage>
        <taxon>Eukaryota</taxon>
        <taxon>Sar</taxon>
        <taxon>Alveolata</taxon>
        <taxon>Apicomplexa</taxon>
        <taxon>Aconoidasida</taxon>
        <taxon>Haemosporida</taxon>
        <taxon>Plasmodiidae</taxon>
        <taxon>Plasmodium</taxon>
        <taxon>Plasmodium (Plasmodium)</taxon>
    </lineage>
</organism>
<proteinExistence type="predicted"/>
<accession>K6UF99</accession>
<name>K6UF99_PLACD</name>
<keyword evidence="1" id="KW-0812">Transmembrane</keyword>
<protein>
    <recommendedName>
        <fullName evidence="4">CYIR protein</fullName>
    </recommendedName>
</protein>
<sequence>MRYVESDKGSYEKHKNEIVHNSQKADIYISWCNSIKSQYESDKIDNADHNCAIIMAYLNYIAPYRKSIYDDSRCRYLYYWIYHSLLKNNKNYDVAFNWYSIILTGYFHMDSDDPHACRNYKEESEKIILEKSAKLIELYETFNNDNKAFTCDCAKKCSELYIKYVQECPNDNDYDFCRKLEDFKNKYEGRMVSFAKCTDVPNKLPPALKNNIHIVIIIPMITLTALSFFLFALYKVKLFYLSINNKNYIYYHIFYKNYNYKHYTFMVHIIYLNNSLLQLDHE</sequence>
<dbReference type="KEGG" id="pcy:PCYB_004800"/>
<dbReference type="OMA" id="THRDICE"/>
<evidence type="ECO:0008006" key="4">
    <source>
        <dbReference type="Google" id="ProtNLM"/>
    </source>
</evidence>
<dbReference type="PhylomeDB" id="K6UF99"/>
<gene>
    <name evidence="2" type="ORF">PCYB_004800</name>
</gene>
<dbReference type="GeneID" id="14696273"/>
<keyword evidence="1" id="KW-1133">Transmembrane helix</keyword>
<evidence type="ECO:0000256" key="1">
    <source>
        <dbReference type="SAM" id="Phobius"/>
    </source>
</evidence>
<dbReference type="VEuPathDB" id="PlasmoDB:PCYB_004800"/>
<feature type="transmembrane region" description="Helical" evidence="1">
    <location>
        <begin position="212"/>
        <end position="234"/>
    </location>
</feature>